<feature type="compositionally biased region" description="Polar residues" evidence="1">
    <location>
        <begin position="375"/>
        <end position="399"/>
    </location>
</feature>
<evidence type="ECO:0000313" key="2">
    <source>
        <dbReference type="EMBL" id="KAF1922714.1"/>
    </source>
</evidence>
<feature type="region of interest" description="Disordered" evidence="1">
    <location>
        <begin position="1"/>
        <end position="21"/>
    </location>
</feature>
<dbReference type="Gene3D" id="3.30.40.10">
    <property type="entry name" value="Zinc/RING finger domain, C3HC4 (zinc finger)"/>
    <property type="match status" value="1"/>
</dbReference>
<dbReference type="SUPFAM" id="SSF57903">
    <property type="entry name" value="FYVE/PHD zinc finger"/>
    <property type="match status" value="1"/>
</dbReference>
<evidence type="ECO:0000313" key="3">
    <source>
        <dbReference type="Proteomes" id="UP000800082"/>
    </source>
</evidence>
<dbReference type="GeneID" id="54356074"/>
<dbReference type="AlphaFoldDB" id="A0A6A5R6V8"/>
<dbReference type="Proteomes" id="UP000800082">
    <property type="component" value="Unassembled WGS sequence"/>
</dbReference>
<feature type="region of interest" description="Disordered" evidence="1">
    <location>
        <begin position="509"/>
        <end position="604"/>
    </location>
</feature>
<dbReference type="InterPro" id="IPR013083">
    <property type="entry name" value="Znf_RING/FYVE/PHD"/>
</dbReference>
<keyword evidence="3" id="KW-1185">Reference proteome</keyword>
<feature type="region of interest" description="Disordered" evidence="1">
    <location>
        <begin position="276"/>
        <end position="297"/>
    </location>
</feature>
<accession>A0A6A5R6V8</accession>
<proteinExistence type="predicted"/>
<gene>
    <name evidence="2" type="ORF">M421DRAFT_96642</name>
</gene>
<name>A0A6A5R6V8_9PLEO</name>
<feature type="compositionally biased region" description="Basic and acidic residues" evidence="1">
    <location>
        <begin position="357"/>
        <end position="370"/>
    </location>
</feature>
<dbReference type="OrthoDB" id="5411773at2759"/>
<sequence length="821" mass="89323">MASRFAGAQSTGSRTQHMEPPALPVLQEVDIVYETAYALDLQGRKHIDRASSESEYHLGQAGDAAPEALEFDMPGLASGDALRAFLFQHLRPEQVGDEYGVGCDVDDVSLGHMAVLQAKLWIKGSKSRGAVGVATQTPSRLQVFVAGHVSRIVQLLEEKHIFVLPQDSARQICNLGNFHTRSKQCQSQTIRIEPLVHWGTVTPASASQAHFMLPFRRDGVLMREPAAYPGYAQVVRRAAANAPGYCVDCLGYLWDECTGARESMRRLQSAVPQPRLRFSDEGLPPRPVLKRKEPGSVARDVDSLAVGGIMGVMACPIEAAADVQDHFGEVSWRTHVAHKPGTNSRSKALAQFDGASDHLHGASDHLHGASDHPNGVQTGHSSSNDRGSTAVWISSSSNEPMEKQTARVGPLRRRDSFTLALRTASLTPKACTPAACTPAAPTTKPCSIATKDAAAATEKSRVEGAVARDCRDIRIVDPTTPRAKERRFGQEVDANAKAPVAQVRKWPRNHKTTTPMSPAKRAAPVKPVKPVEPVEPLEPLEPVKPVEPLKPVKPVEPVKPMQKTKTTKEAKKRKTTREAKRQKTAPAGQQAGKQKRARTAAPKKPMALVDTAVFPETMLTVSLDHTPKPAATPPKLTVHFAKPPALQSTRADVAEAEWSAFHGTHPTRTGRICFCNQPACHGTFKKGEAPQIAQCVNGDCRFRWFHYACLDLAEKGRARWGTLVCCVCREVGERDGEKGCSGRKMVDLRAEWTRDDVDMHMPGLGGFVPRAHPYGLGVETQLGPEYARRSAETGCLCGLESLGYPRSRPAMLEAAYLHSDT</sequence>
<dbReference type="RefSeq" id="XP_033442967.1">
    <property type="nucleotide sequence ID" value="XM_033598407.1"/>
</dbReference>
<evidence type="ECO:0000256" key="1">
    <source>
        <dbReference type="SAM" id="MobiDB-lite"/>
    </source>
</evidence>
<feature type="region of interest" description="Disordered" evidence="1">
    <location>
        <begin position="357"/>
        <end position="410"/>
    </location>
</feature>
<dbReference type="InterPro" id="IPR011011">
    <property type="entry name" value="Znf_FYVE_PHD"/>
</dbReference>
<protein>
    <recommendedName>
        <fullName evidence="4">Zinc finger PHD-type domain-containing protein</fullName>
    </recommendedName>
</protein>
<reference evidence="2" key="1">
    <citation type="journal article" date="2020" name="Stud. Mycol.">
        <title>101 Dothideomycetes genomes: a test case for predicting lifestyles and emergence of pathogens.</title>
        <authorList>
            <person name="Haridas S."/>
            <person name="Albert R."/>
            <person name="Binder M."/>
            <person name="Bloem J."/>
            <person name="Labutti K."/>
            <person name="Salamov A."/>
            <person name="Andreopoulos B."/>
            <person name="Baker S."/>
            <person name="Barry K."/>
            <person name="Bills G."/>
            <person name="Bluhm B."/>
            <person name="Cannon C."/>
            <person name="Castanera R."/>
            <person name="Culley D."/>
            <person name="Daum C."/>
            <person name="Ezra D."/>
            <person name="Gonzalez J."/>
            <person name="Henrissat B."/>
            <person name="Kuo A."/>
            <person name="Liang C."/>
            <person name="Lipzen A."/>
            <person name="Lutzoni F."/>
            <person name="Magnuson J."/>
            <person name="Mondo S."/>
            <person name="Nolan M."/>
            <person name="Ohm R."/>
            <person name="Pangilinan J."/>
            <person name="Park H.-J."/>
            <person name="Ramirez L."/>
            <person name="Alfaro M."/>
            <person name="Sun H."/>
            <person name="Tritt A."/>
            <person name="Yoshinaga Y."/>
            <person name="Zwiers L.-H."/>
            <person name="Turgeon B."/>
            <person name="Goodwin S."/>
            <person name="Spatafora J."/>
            <person name="Crous P."/>
            <person name="Grigoriev I."/>
        </authorList>
    </citation>
    <scope>NUCLEOTIDE SEQUENCE</scope>
    <source>
        <strain evidence="2">CBS 183.55</strain>
    </source>
</reference>
<organism evidence="2 3">
    <name type="scientific">Didymella exigua CBS 183.55</name>
    <dbReference type="NCBI Taxonomy" id="1150837"/>
    <lineage>
        <taxon>Eukaryota</taxon>
        <taxon>Fungi</taxon>
        <taxon>Dikarya</taxon>
        <taxon>Ascomycota</taxon>
        <taxon>Pezizomycotina</taxon>
        <taxon>Dothideomycetes</taxon>
        <taxon>Pleosporomycetidae</taxon>
        <taxon>Pleosporales</taxon>
        <taxon>Pleosporineae</taxon>
        <taxon>Didymellaceae</taxon>
        <taxon>Didymella</taxon>
    </lineage>
</organism>
<dbReference type="EMBL" id="ML979017">
    <property type="protein sequence ID" value="KAF1922714.1"/>
    <property type="molecule type" value="Genomic_DNA"/>
</dbReference>
<evidence type="ECO:0008006" key="4">
    <source>
        <dbReference type="Google" id="ProtNLM"/>
    </source>
</evidence>